<sequence>MEDEGELQRITRGSKQPIRVPHAIVVMASAQCQLVPLVRRMILVSERYARQMIHGFNERDSRRWT</sequence>
<protein>
    <submittedName>
        <fullName evidence="1">Uncharacterized protein</fullName>
    </submittedName>
</protein>
<dbReference type="Proteomes" id="UP000266677">
    <property type="component" value="Unassembled WGS sequence"/>
</dbReference>
<comment type="caution">
    <text evidence="1">The sequence shown here is derived from an EMBL/GenBank/DDBJ whole genome shotgun (WGS) entry which is preliminary data.</text>
</comment>
<name>A0A3A4KS97_9NOCA</name>
<dbReference type="AlphaFoldDB" id="A0A3A4KS97"/>
<evidence type="ECO:0000313" key="2">
    <source>
        <dbReference type="Proteomes" id="UP000266677"/>
    </source>
</evidence>
<accession>A0A3A4KS97</accession>
<reference evidence="1 2" key="1">
    <citation type="submission" date="2018-09" db="EMBL/GenBank/DDBJ databases">
        <title>YIM PH21274 draft genome.</title>
        <authorList>
            <person name="Miao C."/>
        </authorList>
    </citation>
    <scope>NUCLEOTIDE SEQUENCE [LARGE SCALE GENOMIC DNA]</scope>
    <source>
        <strain evidence="1 2">YIM PH 21724</strain>
    </source>
</reference>
<dbReference type="EMBL" id="QZFU01000010">
    <property type="protein sequence ID" value="RJO79156.1"/>
    <property type="molecule type" value="Genomic_DNA"/>
</dbReference>
<organism evidence="1 2">
    <name type="scientific">Nocardia panacis</name>
    <dbReference type="NCBI Taxonomy" id="2340916"/>
    <lineage>
        <taxon>Bacteria</taxon>
        <taxon>Bacillati</taxon>
        <taxon>Actinomycetota</taxon>
        <taxon>Actinomycetes</taxon>
        <taxon>Mycobacteriales</taxon>
        <taxon>Nocardiaceae</taxon>
        <taxon>Nocardia</taxon>
    </lineage>
</organism>
<proteinExistence type="predicted"/>
<gene>
    <name evidence="1" type="ORF">D5S18_02060</name>
</gene>
<evidence type="ECO:0000313" key="1">
    <source>
        <dbReference type="EMBL" id="RJO79156.1"/>
    </source>
</evidence>
<keyword evidence="2" id="KW-1185">Reference proteome</keyword>